<gene>
    <name evidence="1" type="ORF">Indivirus_4_37</name>
</gene>
<reference evidence="1" key="1">
    <citation type="journal article" date="2017" name="Science">
        <title>Giant viruses with an expanded complement of translation system components.</title>
        <authorList>
            <person name="Schulz F."/>
            <person name="Yutin N."/>
            <person name="Ivanova N.N."/>
            <person name="Ortega D.R."/>
            <person name="Lee T.K."/>
            <person name="Vierheilig J."/>
            <person name="Daims H."/>
            <person name="Horn M."/>
            <person name="Wagner M."/>
            <person name="Jensen G.J."/>
            <person name="Kyrpides N.C."/>
            <person name="Koonin E.V."/>
            <person name="Woyke T."/>
        </authorList>
    </citation>
    <scope>NUCLEOTIDE SEQUENCE</scope>
    <source>
        <strain evidence="1">ILV1</strain>
    </source>
</reference>
<protein>
    <submittedName>
        <fullName evidence="1">Uncharacterized protein</fullName>
    </submittedName>
</protein>
<accession>A0A1V0SDS7</accession>
<sequence length="172" mass="20547">MSSKFYKKIDNYFTNIKTDIQKKLDTTTEYDYNFINENDINIIEVISNGKIILKAEYCILGLYNIGLSVWYWGWGIDFINRKFSEKLKVIKDFPQTLEKDHNKFRDLELEELYFITNNSNFYCSSQNLDRIIRFALYMINAIWYVPIKYSDNQGSQMDKIEYIALTKILQVS</sequence>
<name>A0A1V0SDS7_9VIRU</name>
<evidence type="ECO:0000313" key="1">
    <source>
        <dbReference type="EMBL" id="ARF09865.1"/>
    </source>
</evidence>
<proteinExistence type="predicted"/>
<dbReference type="EMBL" id="KY684088">
    <property type="protein sequence ID" value="ARF09865.1"/>
    <property type="molecule type" value="Genomic_DNA"/>
</dbReference>
<organism evidence="1">
    <name type="scientific">Indivirus ILV1</name>
    <dbReference type="NCBI Taxonomy" id="1977633"/>
    <lineage>
        <taxon>Viruses</taxon>
        <taxon>Varidnaviria</taxon>
        <taxon>Bamfordvirae</taxon>
        <taxon>Nucleocytoviricota</taxon>
        <taxon>Megaviricetes</taxon>
        <taxon>Imitervirales</taxon>
        <taxon>Mimiviridae</taxon>
        <taxon>Klosneuvirinae</taxon>
        <taxon>Indivirus</taxon>
    </lineage>
</organism>